<evidence type="ECO:0000256" key="1">
    <source>
        <dbReference type="SAM" id="MobiDB-lite"/>
    </source>
</evidence>
<organism evidence="2 3">
    <name type="scientific">Dryococelus australis</name>
    <dbReference type="NCBI Taxonomy" id="614101"/>
    <lineage>
        <taxon>Eukaryota</taxon>
        <taxon>Metazoa</taxon>
        <taxon>Ecdysozoa</taxon>
        <taxon>Arthropoda</taxon>
        <taxon>Hexapoda</taxon>
        <taxon>Insecta</taxon>
        <taxon>Pterygota</taxon>
        <taxon>Neoptera</taxon>
        <taxon>Polyneoptera</taxon>
        <taxon>Phasmatodea</taxon>
        <taxon>Verophasmatodea</taxon>
        <taxon>Anareolatae</taxon>
        <taxon>Phasmatidae</taxon>
        <taxon>Eurycanthinae</taxon>
        <taxon>Dryococelus</taxon>
    </lineage>
</organism>
<feature type="region of interest" description="Disordered" evidence="1">
    <location>
        <begin position="155"/>
        <end position="179"/>
    </location>
</feature>
<evidence type="ECO:0000313" key="3">
    <source>
        <dbReference type="Proteomes" id="UP001159363"/>
    </source>
</evidence>
<sequence length="360" mass="39841">MKILQKMLCDEIRGNYTLAYIPSFTCHLGKPSSIHGGVAPGFSHVEIVPDGAAVRRDFSGISRFPSLLHFSGTPYSPRFTYVGSQELDIRPFHVQNIFTLYLEEAFGGGPFYVYILSRWMAAYGSGEFRMSDWLGQLRTSFRLVWQTTMTERDDCTEQSGSVAKTMDSHSGERGFNSQSDHPDVFSRGLLTSVQANAELGRCGQTEGRRRKPTPLTDPPFFVFETLHLPSSKVPPSTPWEDLSFNIIATACRDVLASTCRSSETTLHNKYSFLRFPASSLVAQPAVSAGPTRVLFPNRTEGATVVEWLACSPPTKTNRVRKWESCRTMSLVGGFSRGSPVSPPLHYGTVPYSLQSPSSAL</sequence>
<evidence type="ECO:0000313" key="2">
    <source>
        <dbReference type="EMBL" id="KAJ8881022.1"/>
    </source>
</evidence>
<comment type="caution">
    <text evidence="2">The sequence shown here is derived from an EMBL/GenBank/DDBJ whole genome shotgun (WGS) entry which is preliminary data.</text>
</comment>
<keyword evidence="3" id="KW-1185">Reference proteome</keyword>
<dbReference type="Proteomes" id="UP001159363">
    <property type="component" value="Chromosome 5"/>
</dbReference>
<protein>
    <submittedName>
        <fullName evidence="2">Uncharacterized protein</fullName>
    </submittedName>
</protein>
<name>A0ABQ9H9N3_9NEOP</name>
<proteinExistence type="predicted"/>
<reference evidence="2 3" key="1">
    <citation type="submission" date="2023-02" db="EMBL/GenBank/DDBJ databases">
        <title>LHISI_Scaffold_Assembly.</title>
        <authorList>
            <person name="Stuart O.P."/>
            <person name="Cleave R."/>
            <person name="Magrath M.J.L."/>
            <person name="Mikheyev A.S."/>
        </authorList>
    </citation>
    <scope>NUCLEOTIDE SEQUENCE [LARGE SCALE GENOMIC DNA]</scope>
    <source>
        <strain evidence="2">Daus_M_001</strain>
        <tissue evidence="2">Leg muscle</tissue>
    </source>
</reference>
<accession>A0ABQ9H9N3</accession>
<dbReference type="EMBL" id="JARBHB010000006">
    <property type="protein sequence ID" value="KAJ8881022.1"/>
    <property type="molecule type" value="Genomic_DNA"/>
</dbReference>
<gene>
    <name evidence="2" type="ORF">PR048_017495</name>
</gene>